<feature type="domain" description="Cupin type-1" evidence="2">
    <location>
        <begin position="67"/>
        <end position="224"/>
    </location>
</feature>
<dbReference type="SMART" id="SM00835">
    <property type="entry name" value="Cupin_1"/>
    <property type="match status" value="2"/>
</dbReference>
<keyword evidence="1" id="KW-0732">Signal</keyword>
<dbReference type="Gene3D" id="2.60.120.10">
    <property type="entry name" value="Jelly Rolls"/>
    <property type="match status" value="2"/>
</dbReference>
<evidence type="ECO:0000259" key="2">
    <source>
        <dbReference type="SMART" id="SM00835"/>
    </source>
</evidence>
<dbReference type="InterPro" id="IPR014710">
    <property type="entry name" value="RmlC-like_jellyroll"/>
</dbReference>
<dbReference type="CDD" id="cd02245">
    <property type="entry name" value="cupin_7S_vicilin-like_C"/>
    <property type="match status" value="1"/>
</dbReference>
<dbReference type="PANTHER" id="PTHR31189">
    <property type="entry name" value="OS03G0336100 PROTEIN-RELATED"/>
    <property type="match status" value="1"/>
</dbReference>
<dbReference type="InterPro" id="IPR006045">
    <property type="entry name" value="Cupin_1"/>
</dbReference>
<dbReference type="InterPro" id="IPR050253">
    <property type="entry name" value="Seed_Storage-Functional"/>
</dbReference>
<evidence type="ECO:0000313" key="4">
    <source>
        <dbReference type="Proteomes" id="UP001372338"/>
    </source>
</evidence>
<dbReference type="InterPro" id="IPR011051">
    <property type="entry name" value="RmlC_Cupin_sf"/>
</dbReference>
<name>A0AAN9EJX4_CROPI</name>
<dbReference type="CDD" id="cd02244">
    <property type="entry name" value="cupin_7S_vicilin-like_N"/>
    <property type="match status" value="1"/>
</dbReference>
<evidence type="ECO:0000256" key="1">
    <source>
        <dbReference type="SAM" id="SignalP"/>
    </source>
</evidence>
<dbReference type="SUPFAM" id="SSF51182">
    <property type="entry name" value="RmlC-like cupins"/>
    <property type="match status" value="1"/>
</dbReference>
<feature type="domain" description="Cupin type-1" evidence="2">
    <location>
        <begin position="314"/>
        <end position="463"/>
    </location>
</feature>
<accession>A0AAN9EJX4</accession>
<feature type="signal peptide" evidence="1">
    <location>
        <begin position="1"/>
        <end position="23"/>
    </location>
</feature>
<dbReference type="Pfam" id="PF00190">
    <property type="entry name" value="Cupin_1"/>
    <property type="match status" value="2"/>
</dbReference>
<gene>
    <name evidence="3" type="ORF">RIF29_31928</name>
</gene>
<protein>
    <recommendedName>
        <fullName evidence="2">Cupin type-1 domain-containing protein</fullName>
    </recommendedName>
</protein>
<feature type="chain" id="PRO_5042819190" description="Cupin type-1 domain-containing protein" evidence="1">
    <location>
        <begin position="24"/>
        <end position="493"/>
    </location>
</feature>
<dbReference type="AlphaFoldDB" id="A0AAN9EJX4"/>
<sequence>MANRIRSSTLLLLFLLLIVVCNGVAITMGLTIEYEDESRGGIRREERRKHYYSKSSSSTERESSSLFLMHDSKSVVKTDAGEMRVVMKRFGSGSGSGRNLERRMHIGFITMEPKSLFIPQYLDSDLAIFIRRGEANLGVIYKDDLGERRLKAGDVYIIPAGSPFYLVNVWEGQRLHIICGIQPTESFGDTVQSFYLGGGGDSLLSGFGPEILEAALNTSSTELRKLFRTKLEGPIVYVDESHAPSLWTKFLQLKKEDRMQHMKKMVQLDQEEEEEEEKQTSWSWRKILETLLLGKETNRHRFKGKDTGDSPDSINMYDRKPDFRNNYGWSTALDGDDYAPLKRARIGIYHVNLTAGSMMAPHVNPIATEYGIVLRGSGRIQIVFPNGTSAMNTEIKQGDVFFVPRYYPFCQIASRSGPLEFFGFATSASKNRPMFLAGANSIFRTIMGPELAASFGSSVDTMRRVADAQPDAVILSSPYAAPGDVDTAGRSIK</sequence>
<dbReference type="Proteomes" id="UP001372338">
    <property type="component" value="Unassembled WGS sequence"/>
</dbReference>
<keyword evidence="4" id="KW-1185">Reference proteome</keyword>
<reference evidence="3 4" key="1">
    <citation type="submission" date="2024-01" db="EMBL/GenBank/DDBJ databases">
        <title>The genomes of 5 underutilized Papilionoideae crops provide insights into root nodulation and disease resistanc.</title>
        <authorList>
            <person name="Yuan L."/>
        </authorList>
    </citation>
    <scope>NUCLEOTIDE SEQUENCE [LARGE SCALE GENOMIC DNA]</scope>
    <source>
        <strain evidence="3">ZHUSHIDOU_FW_LH</strain>
        <tissue evidence="3">Leaf</tissue>
    </source>
</reference>
<organism evidence="3 4">
    <name type="scientific">Crotalaria pallida</name>
    <name type="common">Smooth rattlebox</name>
    <name type="synonym">Crotalaria striata</name>
    <dbReference type="NCBI Taxonomy" id="3830"/>
    <lineage>
        <taxon>Eukaryota</taxon>
        <taxon>Viridiplantae</taxon>
        <taxon>Streptophyta</taxon>
        <taxon>Embryophyta</taxon>
        <taxon>Tracheophyta</taxon>
        <taxon>Spermatophyta</taxon>
        <taxon>Magnoliopsida</taxon>
        <taxon>eudicotyledons</taxon>
        <taxon>Gunneridae</taxon>
        <taxon>Pentapetalae</taxon>
        <taxon>rosids</taxon>
        <taxon>fabids</taxon>
        <taxon>Fabales</taxon>
        <taxon>Fabaceae</taxon>
        <taxon>Papilionoideae</taxon>
        <taxon>50 kb inversion clade</taxon>
        <taxon>genistoids sensu lato</taxon>
        <taxon>core genistoids</taxon>
        <taxon>Crotalarieae</taxon>
        <taxon>Crotalaria</taxon>
    </lineage>
</organism>
<evidence type="ECO:0000313" key="3">
    <source>
        <dbReference type="EMBL" id="KAK7257735.1"/>
    </source>
</evidence>
<comment type="caution">
    <text evidence="3">The sequence shown here is derived from an EMBL/GenBank/DDBJ whole genome shotgun (WGS) entry which is preliminary data.</text>
</comment>
<dbReference type="EMBL" id="JAYWIO010000006">
    <property type="protein sequence ID" value="KAK7257735.1"/>
    <property type="molecule type" value="Genomic_DNA"/>
</dbReference>
<proteinExistence type="predicted"/>
<dbReference type="PANTHER" id="PTHR31189:SF2">
    <property type="entry name" value="RMLC-LIKE CUPINS SUPERFAMILY PROTEIN"/>
    <property type="match status" value="1"/>
</dbReference>